<evidence type="ECO:0000313" key="1">
    <source>
        <dbReference type="EMBL" id="TCO32451.1"/>
    </source>
</evidence>
<comment type="caution">
    <text evidence="1">The sequence shown here is derived from an EMBL/GenBank/DDBJ whole genome shotgun (WGS) entry which is preliminary data.</text>
</comment>
<dbReference type="Proteomes" id="UP000294508">
    <property type="component" value="Unassembled WGS sequence"/>
</dbReference>
<reference evidence="1 2" key="1">
    <citation type="journal article" date="2015" name="Stand. Genomic Sci.">
        <title>Genomic Encyclopedia of Bacterial and Archaeal Type Strains, Phase III: the genomes of soil and plant-associated and newly described type strains.</title>
        <authorList>
            <person name="Whitman W.B."/>
            <person name="Woyke T."/>
            <person name="Klenk H.P."/>
            <person name="Zhou Y."/>
            <person name="Lilburn T.G."/>
            <person name="Beck B.J."/>
            <person name="De Vos P."/>
            <person name="Vandamme P."/>
            <person name="Eisen J.A."/>
            <person name="Garrity G."/>
            <person name="Hugenholtz P."/>
            <person name="Kyrpides N.C."/>
        </authorList>
    </citation>
    <scope>NUCLEOTIDE SEQUENCE [LARGE SCALE GENOMIC DNA]</scope>
    <source>
        <strain evidence="1 2">VKM Ac-2572</strain>
    </source>
</reference>
<organism evidence="1 2">
    <name type="scientific">Kribbella steppae</name>
    <dbReference type="NCBI Taxonomy" id="2512223"/>
    <lineage>
        <taxon>Bacteria</taxon>
        <taxon>Bacillati</taxon>
        <taxon>Actinomycetota</taxon>
        <taxon>Actinomycetes</taxon>
        <taxon>Propionibacteriales</taxon>
        <taxon>Kribbellaceae</taxon>
        <taxon>Kribbella</taxon>
    </lineage>
</organism>
<name>A0A4R2HMF8_9ACTN</name>
<protein>
    <recommendedName>
        <fullName evidence="3">TraB family protein</fullName>
    </recommendedName>
</protein>
<dbReference type="AlphaFoldDB" id="A0A4R2HMF8"/>
<proteinExistence type="predicted"/>
<evidence type="ECO:0000313" key="2">
    <source>
        <dbReference type="Proteomes" id="UP000294508"/>
    </source>
</evidence>
<gene>
    <name evidence="1" type="ORF">EV652_10457</name>
</gene>
<evidence type="ECO:0008006" key="3">
    <source>
        <dbReference type="Google" id="ProtNLM"/>
    </source>
</evidence>
<keyword evidence="2" id="KW-1185">Reference proteome</keyword>
<sequence length="233" mass="25570">MVAVQIVESSVVGTRCAVLRCTRRGGGPVVLVFPMLHVAAPEFYREVERQLRECDLLVVEGIIGDSAVGGALTTTYKVIPANDDSGLVEDDIPYDDLGVPIVTPDLTGDEFDEGFGKLPWKTKLFTWAAVPVVSVGQFFAGRRAILNLEVNDLPTRSEELRGENLDEFMDLLLDRRDERVLTALAEIVRDRAEEKIDVAVVYGAGHVPGILRGLYKLGYRVVSADWVMAVPAE</sequence>
<dbReference type="EMBL" id="SLWN01000004">
    <property type="protein sequence ID" value="TCO32451.1"/>
    <property type="molecule type" value="Genomic_DNA"/>
</dbReference>
<accession>A0A4R2HMF8</accession>